<reference evidence="1" key="1">
    <citation type="submission" date="2021-01" db="EMBL/GenBank/DDBJ databases">
        <authorList>
            <consortium name="Genoscope - CEA"/>
            <person name="William W."/>
        </authorList>
    </citation>
    <scope>NUCLEOTIDE SEQUENCE</scope>
</reference>
<dbReference type="AlphaFoldDB" id="A0A8S1M9Q7"/>
<name>A0A8S1M9Q7_9CILI</name>
<dbReference type="Proteomes" id="UP000692954">
    <property type="component" value="Unassembled WGS sequence"/>
</dbReference>
<evidence type="ECO:0000313" key="2">
    <source>
        <dbReference type="Proteomes" id="UP000692954"/>
    </source>
</evidence>
<keyword evidence="2" id="KW-1185">Reference proteome</keyword>
<proteinExistence type="predicted"/>
<comment type="caution">
    <text evidence="1">The sequence shown here is derived from an EMBL/GenBank/DDBJ whole genome shotgun (WGS) entry which is preliminary data.</text>
</comment>
<gene>
    <name evidence="1" type="ORF">PSON_ATCC_30995.1.T0350255</name>
</gene>
<accession>A0A8S1M9Q7</accession>
<protein>
    <submittedName>
        <fullName evidence="1">Uncharacterized protein</fullName>
    </submittedName>
</protein>
<organism evidence="1 2">
    <name type="scientific">Paramecium sonneborni</name>
    <dbReference type="NCBI Taxonomy" id="65129"/>
    <lineage>
        <taxon>Eukaryota</taxon>
        <taxon>Sar</taxon>
        <taxon>Alveolata</taxon>
        <taxon>Ciliophora</taxon>
        <taxon>Intramacronucleata</taxon>
        <taxon>Oligohymenophorea</taxon>
        <taxon>Peniculida</taxon>
        <taxon>Parameciidae</taxon>
        <taxon>Paramecium</taxon>
    </lineage>
</organism>
<evidence type="ECO:0000313" key="1">
    <source>
        <dbReference type="EMBL" id="CAD8076960.1"/>
    </source>
</evidence>
<dbReference type="EMBL" id="CAJJDN010000035">
    <property type="protein sequence ID" value="CAD8076960.1"/>
    <property type="molecule type" value="Genomic_DNA"/>
</dbReference>
<sequence>MGNQSSNPQKKNRQDQIIVSASKVKRKCNTSSGISSGLGILKHVGIKVVTDENEEYVIHHTGYNGDVVTQPAHVMYGEGYEEERITVRNQITIRDAEYAGGKGGSYFGNGTCIGVADKIQKRLEG</sequence>
<dbReference type="OrthoDB" id="10494556at2759"/>